<dbReference type="PROSITE" id="PS50095">
    <property type="entry name" value="PLAT"/>
    <property type="match status" value="1"/>
</dbReference>
<proteinExistence type="predicted"/>
<evidence type="ECO:0000313" key="3">
    <source>
        <dbReference type="EMBL" id="KAA0199819.1"/>
    </source>
</evidence>
<evidence type="ECO:0000259" key="2">
    <source>
        <dbReference type="PROSITE" id="PS50095"/>
    </source>
</evidence>
<reference evidence="3" key="1">
    <citation type="submission" date="2019-05" db="EMBL/GenBank/DDBJ databases">
        <title>Annotation for the trematode Fasciolopsis buski.</title>
        <authorList>
            <person name="Choi Y.-J."/>
        </authorList>
    </citation>
    <scope>NUCLEOTIDE SEQUENCE</scope>
    <source>
        <strain evidence="3">HT</strain>
        <tissue evidence="3">Whole worm</tissue>
    </source>
</reference>
<dbReference type="Gene3D" id="2.60.60.20">
    <property type="entry name" value="PLAT/LH2 domain"/>
    <property type="match status" value="1"/>
</dbReference>
<organism evidence="3 4">
    <name type="scientific">Fasciolopsis buskii</name>
    <dbReference type="NCBI Taxonomy" id="27845"/>
    <lineage>
        <taxon>Eukaryota</taxon>
        <taxon>Metazoa</taxon>
        <taxon>Spiralia</taxon>
        <taxon>Lophotrochozoa</taxon>
        <taxon>Platyhelminthes</taxon>
        <taxon>Trematoda</taxon>
        <taxon>Digenea</taxon>
        <taxon>Plagiorchiida</taxon>
        <taxon>Echinostomata</taxon>
        <taxon>Echinostomatoidea</taxon>
        <taxon>Fasciolidae</taxon>
        <taxon>Fasciolopsis</taxon>
    </lineage>
</organism>
<gene>
    <name evidence="3" type="ORF">FBUS_01882</name>
</gene>
<dbReference type="InterPro" id="IPR036392">
    <property type="entry name" value="PLAT/LH2_dom_sf"/>
</dbReference>
<sequence length="116" mass="13738">MWLNAAPWQRSAIVQPQNRITFGRGTCVQVRLPPCQQYGPLTHLTIGHSRRGPSSKWHLEKVIVDDLRLNRVYEFPCNDWVDNSCQKQLKCLRTEPREMSEEDKWRSEQRMIHIIP</sequence>
<evidence type="ECO:0000256" key="1">
    <source>
        <dbReference type="PROSITE-ProRule" id="PRU00152"/>
    </source>
</evidence>
<comment type="caution">
    <text evidence="1">Lacks conserved residue(s) required for the propagation of feature annotation.</text>
</comment>
<dbReference type="EMBL" id="LUCM01000900">
    <property type="protein sequence ID" value="KAA0199819.1"/>
    <property type="molecule type" value="Genomic_DNA"/>
</dbReference>
<comment type="caution">
    <text evidence="3">The sequence shown here is derived from an EMBL/GenBank/DDBJ whole genome shotgun (WGS) entry which is preliminary data.</text>
</comment>
<evidence type="ECO:0000313" key="4">
    <source>
        <dbReference type="Proteomes" id="UP000728185"/>
    </source>
</evidence>
<dbReference type="InterPro" id="IPR001024">
    <property type="entry name" value="PLAT/LH2_dom"/>
</dbReference>
<protein>
    <recommendedName>
        <fullName evidence="2">PLAT domain-containing protein</fullName>
    </recommendedName>
</protein>
<feature type="domain" description="PLAT" evidence="2">
    <location>
        <begin position="1"/>
        <end position="95"/>
    </location>
</feature>
<accession>A0A8E0VP57</accession>
<dbReference type="SUPFAM" id="SSF49723">
    <property type="entry name" value="Lipase/lipooxygenase domain (PLAT/LH2 domain)"/>
    <property type="match status" value="1"/>
</dbReference>
<dbReference type="Proteomes" id="UP000728185">
    <property type="component" value="Unassembled WGS sequence"/>
</dbReference>
<dbReference type="AlphaFoldDB" id="A0A8E0VP57"/>
<dbReference type="Pfam" id="PF01477">
    <property type="entry name" value="PLAT"/>
    <property type="match status" value="1"/>
</dbReference>
<dbReference type="OrthoDB" id="5322100at2759"/>
<keyword evidence="4" id="KW-1185">Reference proteome</keyword>
<name>A0A8E0VP57_9TREM</name>